<name>A0A7X2P7C6_9FIRM</name>
<dbReference type="EMBL" id="VUMV01000002">
    <property type="protein sequence ID" value="MST81589.1"/>
    <property type="molecule type" value="Genomic_DNA"/>
</dbReference>
<evidence type="ECO:0000313" key="1">
    <source>
        <dbReference type="EMBL" id="MST81589.1"/>
    </source>
</evidence>
<sequence length="60" mass="6982">MTYYSLLDGIKEKITTDEQMWKCIEDGGKMYSVDDQGRETLIAENHEFLRGRPAFPVKIL</sequence>
<keyword evidence="2" id="KW-1185">Reference proteome</keyword>
<gene>
    <name evidence="1" type="ORF">FYJ60_04600</name>
</gene>
<protein>
    <submittedName>
        <fullName evidence="1">Uncharacterized protein</fullName>
    </submittedName>
</protein>
<dbReference type="Proteomes" id="UP000466864">
    <property type="component" value="Unassembled WGS sequence"/>
</dbReference>
<dbReference type="AlphaFoldDB" id="A0A7X2P7C6"/>
<evidence type="ECO:0000313" key="2">
    <source>
        <dbReference type="Proteomes" id="UP000466864"/>
    </source>
</evidence>
<comment type="caution">
    <text evidence="1">The sequence shown here is derived from an EMBL/GenBank/DDBJ whole genome shotgun (WGS) entry which is preliminary data.</text>
</comment>
<dbReference type="RefSeq" id="WP_154457395.1">
    <property type="nucleotide sequence ID" value="NZ_VUMV01000002.1"/>
</dbReference>
<accession>A0A7X2P7C6</accession>
<organism evidence="1 2">
    <name type="scientific">Bilifractor porci</name>
    <dbReference type="NCBI Taxonomy" id="2606636"/>
    <lineage>
        <taxon>Bacteria</taxon>
        <taxon>Bacillati</taxon>
        <taxon>Bacillota</taxon>
        <taxon>Clostridia</taxon>
        <taxon>Lachnospirales</taxon>
        <taxon>Lachnospiraceae</taxon>
        <taxon>Bilifractor</taxon>
    </lineage>
</organism>
<proteinExistence type="predicted"/>
<reference evidence="1 2" key="1">
    <citation type="submission" date="2019-08" db="EMBL/GenBank/DDBJ databases">
        <title>In-depth cultivation of the pig gut microbiome towards novel bacterial diversity and tailored functional studies.</title>
        <authorList>
            <person name="Wylensek D."/>
            <person name="Hitch T.C.A."/>
            <person name="Clavel T."/>
        </authorList>
    </citation>
    <scope>NUCLEOTIDE SEQUENCE [LARGE SCALE GENOMIC DNA]</scope>
    <source>
        <strain evidence="1 2">Oil+RF-744-WCA-WT-13</strain>
    </source>
</reference>